<dbReference type="InterPro" id="IPR036217">
    <property type="entry name" value="MethylDNA_cys_MeTrfase_DNAb"/>
</dbReference>
<dbReference type="InterPro" id="IPR036631">
    <property type="entry name" value="MGMT_N_sf"/>
</dbReference>
<evidence type="ECO:0000256" key="2">
    <source>
        <dbReference type="ARBA" id="ARBA00008711"/>
    </source>
</evidence>
<comment type="caution">
    <text evidence="10">The sequence shown here is derived from an EMBL/GenBank/DDBJ whole genome shotgun (WGS) entry which is preliminary data.</text>
</comment>
<dbReference type="InterPro" id="IPR036388">
    <property type="entry name" value="WH-like_DNA-bd_sf"/>
</dbReference>
<reference evidence="10 11" key="1">
    <citation type="submission" date="2014-10" db="EMBL/GenBank/DDBJ databases">
        <title>Whole Genome sequence of Corynebacterium auriscanis strain CIP 106629.</title>
        <authorList>
            <person name="Hassan S.S."/>
            <person name="Jamal S.B."/>
            <person name="Tiwari S."/>
            <person name="Oliveira L.D.C."/>
            <person name="Souza F."/>
            <person name="Mariano D.C."/>
            <person name="Almeida S."/>
            <person name="Dorella F."/>
            <person name="Pereira F."/>
            <person name="Carvalho A."/>
            <person name="Leal C.A."/>
            <person name="Soares S.D.C."/>
            <person name="Figueiredo H.C."/>
            <person name="Silva A."/>
            <person name="Azevedo V.A."/>
        </authorList>
    </citation>
    <scope>NUCLEOTIDE SEQUENCE [LARGE SCALE GENOMIC DNA]</scope>
    <source>
        <strain evidence="10 11">CIP 106629</strain>
    </source>
</reference>
<evidence type="ECO:0000256" key="3">
    <source>
        <dbReference type="ARBA" id="ARBA00011918"/>
    </source>
</evidence>
<evidence type="ECO:0000256" key="7">
    <source>
        <dbReference type="ARBA" id="ARBA00023204"/>
    </source>
</evidence>
<gene>
    <name evidence="10" type="ORF">MA47_03165</name>
</gene>
<dbReference type="InterPro" id="IPR014048">
    <property type="entry name" value="MethylDNA_cys_MeTrfase_DNA-bd"/>
</dbReference>
<protein>
    <recommendedName>
        <fullName evidence="3">methylated-DNA--[protein]-cysteine S-methyltransferase</fullName>
        <ecNumber evidence="3">2.1.1.63</ecNumber>
    </recommendedName>
</protein>
<dbReference type="SUPFAM" id="SSF46767">
    <property type="entry name" value="Methylated DNA-protein cysteine methyltransferase, C-terminal domain"/>
    <property type="match status" value="1"/>
</dbReference>
<dbReference type="Pfam" id="PF01035">
    <property type="entry name" value="DNA_binding_1"/>
    <property type="match status" value="1"/>
</dbReference>
<name>A0A0A2DMZ7_9CORY</name>
<keyword evidence="6" id="KW-0227">DNA damage</keyword>
<dbReference type="SUPFAM" id="SSF53155">
    <property type="entry name" value="Methylated DNA-protein cysteine methyltransferase domain"/>
    <property type="match status" value="1"/>
</dbReference>
<organism evidence="10 11">
    <name type="scientific">Corynebacterium auriscanis</name>
    <dbReference type="NCBI Taxonomy" id="99807"/>
    <lineage>
        <taxon>Bacteria</taxon>
        <taxon>Bacillati</taxon>
        <taxon>Actinomycetota</taxon>
        <taxon>Actinomycetes</taxon>
        <taxon>Mycobacteriales</taxon>
        <taxon>Corynebacteriaceae</taxon>
        <taxon>Corynebacterium</taxon>
    </lineage>
</organism>
<evidence type="ECO:0000256" key="8">
    <source>
        <dbReference type="ARBA" id="ARBA00049348"/>
    </source>
</evidence>
<dbReference type="FunFam" id="1.10.10.10:FF:000214">
    <property type="entry name" value="Methylated-DNA--protein-cysteine methyltransferase"/>
    <property type="match status" value="1"/>
</dbReference>
<dbReference type="Proteomes" id="UP000030145">
    <property type="component" value="Unassembled WGS sequence"/>
</dbReference>
<dbReference type="CDD" id="cd06445">
    <property type="entry name" value="ATase"/>
    <property type="match status" value="1"/>
</dbReference>
<keyword evidence="4" id="KW-0489">Methyltransferase</keyword>
<evidence type="ECO:0000256" key="4">
    <source>
        <dbReference type="ARBA" id="ARBA00022603"/>
    </source>
</evidence>
<evidence type="ECO:0000256" key="5">
    <source>
        <dbReference type="ARBA" id="ARBA00022679"/>
    </source>
</evidence>
<evidence type="ECO:0000313" key="10">
    <source>
        <dbReference type="EMBL" id="KGM19157.1"/>
    </source>
</evidence>
<dbReference type="PANTHER" id="PTHR10815">
    <property type="entry name" value="METHYLATED-DNA--PROTEIN-CYSTEINE METHYLTRANSFERASE"/>
    <property type="match status" value="1"/>
</dbReference>
<evidence type="ECO:0000259" key="9">
    <source>
        <dbReference type="Pfam" id="PF01035"/>
    </source>
</evidence>
<dbReference type="Gene3D" id="3.30.160.70">
    <property type="entry name" value="Methylated DNA-protein cysteine methyltransferase domain"/>
    <property type="match status" value="1"/>
</dbReference>
<dbReference type="RefSeq" id="WP_035113368.1">
    <property type="nucleotide sequence ID" value="NZ_CP047046.1"/>
</dbReference>
<dbReference type="GO" id="GO:0006281">
    <property type="term" value="P:DNA repair"/>
    <property type="evidence" value="ECO:0007669"/>
    <property type="project" value="UniProtKB-KW"/>
</dbReference>
<sequence>MKNISIAEVSTPLGRMIATTSADLLTGLWYPEHVATRFEGPIEQVGRGGAVVASLQKELQRYFNGELRQFTVPTAITHSPEALAQLPGTELQKAVWWQVAQVGFGELTTYGQIAREIGRPGASRPVGQAVGRNPISIVVGCHRVVGAGGKITGYAGGLERKRKLLHIEGHSGY</sequence>
<keyword evidence="7" id="KW-0234">DNA repair</keyword>
<feature type="domain" description="Methylated-DNA-[protein]-cysteine S-methyltransferase DNA binding" evidence="9">
    <location>
        <begin position="91"/>
        <end position="169"/>
    </location>
</feature>
<comment type="similarity">
    <text evidence="2">Belongs to the MGMT family.</text>
</comment>
<dbReference type="Gene3D" id="1.10.10.10">
    <property type="entry name" value="Winged helix-like DNA-binding domain superfamily/Winged helix DNA-binding domain"/>
    <property type="match status" value="1"/>
</dbReference>
<proteinExistence type="inferred from homology"/>
<dbReference type="EC" id="2.1.1.63" evidence="3"/>
<dbReference type="GO" id="GO:0032259">
    <property type="term" value="P:methylation"/>
    <property type="evidence" value="ECO:0007669"/>
    <property type="project" value="UniProtKB-KW"/>
</dbReference>
<evidence type="ECO:0000313" key="11">
    <source>
        <dbReference type="Proteomes" id="UP000030145"/>
    </source>
</evidence>
<keyword evidence="11" id="KW-1185">Reference proteome</keyword>
<evidence type="ECO:0000256" key="6">
    <source>
        <dbReference type="ARBA" id="ARBA00022763"/>
    </source>
</evidence>
<dbReference type="EMBL" id="JRVJ01000003">
    <property type="protein sequence ID" value="KGM19157.1"/>
    <property type="molecule type" value="Genomic_DNA"/>
</dbReference>
<dbReference type="PANTHER" id="PTHR10815:SF5">
    <property type="entry name" value="METHYLATED-DNA--PROTEIN-CYSTEINE METHYLTRANSFERASE"/>
    <property type="match status" value="1"/>
</dbReference>
<comment type="catalytic activity">
    <reaction evidence="1">
        <text>a 4-O-methyl-thymidine in DNA + L-cysteinyl-[protein] = a thymidine in DNA + S-methyl-L-cysteinyl-[protein]</text>
        <dbReference type="Rhea" id="RHEA:53428"/>
        <dbReference type="Rhea" id="RHEA-COMP:10131"/>
        <dbReference type="Rhea" id="RHEA-COMP:10132"/>
        <dbReference type="Rhea" id="RHEA-COMP:13555"/>
        <dbReference type="Rhea" id="RHEA-COMP:13556"/>
        <dbReference type="ChEBI" id="CHEBI:29950"/>
        <dbReference type="ChEBI" id="CHEBI:82612"/>
        <dbReference type="ChEBI" id="CHEBI:137386"/>
        <dbReference type="ChEBI" id="CHEBI:137387"/>
        <dbReference type="EC" id="2.1.1.63"/>
    </reaction>
</comment>
<comment type="catalytic activity">
    <reaction evidence="8">
        <text>a 6-O-methyl-2'-deoxyguanosine in DNA + L-cysteinyl-[protein] = S-methyl-L-cysteinyl-[protein] + a 2'-deoxyguanosine in DNA</text>
        <dbReference type="Rhea" id="RHEA:24000"/>
        <dbReference type="Rhea" id="RHEA-COMP:10131"/>
        <dbReference type="Rhea" id="RHEA-COMP:10132"/>
        <dbReference type="Rhea" id="RHEA-COMP:11367"/>
        <dbReference type="Rhea" id="RHEA-COMP:11368"/>
        <dbReference type="ChEBI" id="CHEBI:29950"/>
        <dbReference type="ChEBI" id="CHEBI:82612"/>
        <dbReference type="ChEBI" id="CHEBI:85445"/>
        <dbReference type="ChEBI" id="CHEBI:85448"/>
        <dbReference type="EC" id="2.1.1.63"/>
    </reaction>
</comment>
<dbReference type="AlphaFoldDB" id="A0A0A2DMZ7"/>
<dbReference type="GeneID" id="300552607"/>
<accession>A0A0A2DMZ7</accession>
<evidence type="ECO:0000256" key="1">
    <source>
        <dbReference type="ARBA" id="ARBA00001286"/>
    </source>
</evidence>
<keyword evidence="5" id="KW-0808">Transferase</keyword>
<dbReference type="NCBIfam" id="TIGR00589">
    <property type="entry name" value="ogt"/>
    <property type="match status" value="1"/>
</dbReference>
<dbReference type="GO" id="GO:0003908">
    <property type="term" value="F:methylated-DNA-[protein]-cysteine S-methyltransferase activity"/>
    <property type="evidence" value="ECO:0007669"/>
    <property type="project" value="UniProtKB-EC"/>
</dbReference>